<comment type="catalytic activity">
    <reaction evidence="11">
        <text>a tRNA precursor + 2 CTP + ATP = a tRNA with a 3' CCA end + 3 diphosphate</text>
        <dbReference type="Rhea" id="RHEA:14433"/>
        <dbReference type="Rhea" id="RHEA-COMP:10465"/>
        <dbReference type="Rhea" id="RHEA-COMP:10468"/>
        <dbReference type="ChEBI" id="CHEBI:30616"/>
        <dbReference type="ChEBI" id="CHEBI:33019"/>
        <dbReference type="ChEBI" id="CHEBI:37563"/>
        <dbReference type="ChEBI" id="CHEBI:74896"/>
        <dbReference type="ChEBI" id="CHEBI:83071"/>
        <dbReference type="EC" id="2.7.7.72"/>
    </reaction>
</comment>
<comment type="cofactor">
    <cofactor evidence="1 11">
        <name>Mg(2+)</name>
        <dbReference type="ChEBI" id="CHEBI:18420"/>
    </cofactor>
</comment>
<evidence type="ECO:0000259" key="15">
    <source>
        <dbReference type="Pfam" id="PF22636"/>
    </source>
</evidence>
<dbReference type="NCBIfam" id="NF009814">
    <property type="entry name" value="PRK13299.1"/>
    <property type="match status" value="1"/>
</dbReference>
<dbReference type="PANTHER" id="PTHR46173:SF1">
    <property type="entry name" value="CCA TRNA NUCLEOTIDYLTRANSFERASE 1, MITOCHONDRIAL"/>
    <property type="match status" value="1"/>
</dbReference>
<dbReference type="AlphaFoldDB" id="A0A143YAY6"/>
<keyword evidence="5 11" id="KW-0479">Metal-binding</keyword>
<feature type="binding site" evidence="11">
    <location>
        <position position="157"/>
    </location>
    <ligand>
        <name>ATP</name>
        <dbReference type="ChEBI" id="CHEBI:30616"/>
    </ligand>
</feature>
<comment type="similarity">
    <text evidence="11">Belongs to the tRNA nucleotidyltransferase/poly(A) polymerase family. Bacterial CCA-adding enzyme type 3 subfamily.</text>
</comment>
<organism evidence="16 17">
    <name type="scientific">Trichococcus palustris</name>
    <dbReference type="NCBI Taxonomy" id="140314"/>
    <lineage>
        <taxon>Bacteria</taxon>
        <taxon>Bacillati</taxon>
        <taxon>Bacillota</taxon>
        <taxon>Bacilli</taxon>
        <taxon>Lactobacillales</taxon>
        <taxon>Carnobacteriaceae</taxon>
        <taxon>Trichococcus</taxon>
    </lineage>
</organism>
<evidence type="ECO:0000259" key="13">
    <source>
        <dbReference type="Pfam" id="PF12627"/>
    </source>
</evidence>
<feature type="binding site" evidence="11">
    <location>
        <position position="166"/>
    </location>
    <ligand>
        <name>ATP</name>
        <dbReference type="ChEBI" id="CHEBI:30616"/>
    </ligand>
</feature>
<dbReference type="SUPFAM" id="SSF81301">
    <property type="entry name" value="Nucleotidyltransferase"/>
    <property type="match status" value="1"/>
</dbReference>
<keyword evidence="9 11" id="KW-0460">Magnesium</keyword>
<keyword evidence="7 11" id="KW-0692">RNA repair</keyword>
<dbReference type="STRING" id="140314.SAMN04488076_10118"/>
<feature type="binding site" evidence="11">
    <location>
        <position position="166"/>
    </location>
    <ligand>
        <name>CTP</name>
        <dbReference type="ChEBI" id="CHEBI:37563"/>
    </ligand>
</feature>
<dbReference type="InterPro" id="IPR043519">
    <property type="entry name" value="NT_sf"/>
</dbReference>
<feature type="domain" description="tRNA nucleotidyltransferase/poly(A) polymerase RNA and SrmB- binding" evidence="13">
    <location>
        <begin position="172"/>
        <end position="226"/>
    </location>
</feature>
<dbReference type="GO" id="GO:0160016">
    <property type="term" value="F:CCACCA tRNA nucleotidyltransferase activity"/>
    <property type="evidence" value="ECO:0007669"/>
    <property type="project" value="RHEA"/>
</dbReference>
<feature type="binding site" evidence="11">
    <location>
        <position position="43"/>
    </location>
    <ligand>
        <name>Mg(2+)</name>
        <dbReference type="ChEBI" id="CHEBI:18420"/>
    </ligand>
</feature>
<dbReference type="GO" id="GO:0005524">
    <property type="term" value="F:ATP binding"/>
    <property type="evidence" value="ECO:0007669"/>
    <property type="project" value="UniProtKB-UniRule"/>
</dbReference>
<evidence type="ECO:0000256" key="2">
    <source>
        <dbReference type="ARBA" id="ARBA00022679"/>
    </source>
</evidence>
<feature type="domain" description="Poly A polymerase head" evidence="12">
    <location>
        <begin position="25"/>
        <end position="145"/>
    </location>
</feature>
<feature type="binding site" evidence="11">
    <location>
        <position position="45"/>
    </location>
    <ligand>
        <name>Mg(2+)</name>
        <dbReference type="ChEBI" id="CHEBI:18420"/>
    </ligand>
</feature>
<dbReference type="EC" id="2.7.7.72" evidence="11"/>
<dbReference type="Gene3D" id="3.10.129.10">
    <property type="entry name" value="Hotdog Thioesterase"/>
    <property type="match status" value="1"/>
</dbReference>
<dbReference type="Pfam" id="PF22636">
    <property type="entry name" value="FlK"/>
    <property type="match status" value="1"/>
</dbReference>
<feature type="binding site" evidence="11">
    <location>
        <position position="114"/>
    </location>
    <ligand>
        <name>CTP</name>
        <dbReference type="ChEBI" id="CHEBI:37563"/>
    </ligand>
</feature>
<name>A0A143YAY6_9LACT</name>
<evidence type="ECO:0000256" key="1">
    <source>
        <dbReference type="ARBA" id="ARBA00001946"/>
    </source>
</evidence>
<keyword evidence="2 11" id="KW-0808">Transferase</keyword>
<comment type="catalytic activity">
    <reaction evidence="11">
        <text>a tRNA with a 3' CCA end + 2 CTP + ATP = a tRNA with a 3' CCACCA end + 3 diphosphate</text>
        <dbReference type="Rhea" id="RHEA:76235"/>
        <dbReference type="Rhea" id="RHEA-COMP:10468"/>
        <dbReference type="Rhea" id="RHEA-COMP:18655"/>
        <dbReference type="ChEBI" id="CHEBI:30616"/>
        <dbReference type="ChEBI" id="CHEBI:33019"/>
        <dbReference type="ChEBI" id="CHEBI:37563"/>
        <dbReference type="ChEBI" id="CHEBI:83071"/>
        <dbReference type="ChEBI" id="CHEBI:195187"/>
    </reaction>
</comment>
<dbReference type="GO" id="GO:0042245">
    <property type="term" value="P:RNA repair"/>
    <property type="evidence" value="ECO:0007669"/>
    <property type="project" value="UniProtKB-KW"/>
</dbReference>
<dbReference type="CDD" id="cd05398">
    <property type="entry name" value="NT_ClassII-CCAase"/>
    <property type="match status" value="1"/>
</dbReference>
<dbReference type="InterPro" id="IPR029069">
    <property type="entry name" value="HotDog_dom_sf"/>
</dbReference>
<dbReference type="InterPro" id="IPR032810">
    <property type="entry name" value="CCA-adding_enz_C"/>
</dbReference>
<dbReference type="Gene3D" id="1.10.3090.10">
    <property type="entry name" value="cca-adding enzyme, domain 2"/>
    <property type="match status" value="1"/>
</dbReference>
<evidence type="ECO:0000256" key="7">
    <source>
        <dbReference type="ARBA" id="ARBA00022800"/>
    </source>
</evidence>
<keyword evidence="4 11" id="KW-0548">Nucleotidyltransferase</keyword>
<feature type="binding site" evidence="11">
    <location>
        <position position="163"/>
    </location>
    <ligand>
        <name>ATP</name>
        <dbReference type="ChEBI" id="CHEBI:30616"/>
    </ligand>
</feature>
<proteinExistence type="inferred from homology"/>
<keyword evidence="3 11" id="KW-0819">tRNA processing</keyword>
<dbReference type="Pfam" id="PF12627">
    <property type="entry name" value="PolyA_pol_RNAbd"/>
    <property type="match status" value="1"/>
</dbReference>
<dbReference type="Gene3D" id="3.30.460.10">
    <property type="entry name" value="Beta Polymerase, domain 2"/>
    <property type="match status" value="1"/>
</dbReference>
<evidence type="ECO:0000256" key="9">
    <source>
        <dbReference type="ARBA" id="ARBA00022842"/>
    </source>
</evidence>
<evidence type="ECO:0000256" key="11">
    <source>
        <dbReference type="HAMAP-Rule" id="MF_01263"/>
    </source>
</evidence>
<dbReference type="InterPro" id="IPR032828">
    <property type="entry name" value="PolyA_RNA-bd"/>
</dbReference>
<evidence type="ECO:0000256" key="8">
    <source>
        <dbReference type="ARBA" id="ARBA00022840"/>
    </source>
</evidence>
<sequence length="522" mass="60119">MIIDGPEFQKALPIIEAIENAGYEAYFVGGCVRDTLLNLQISDVDIASSAMPEEIQRIFPITFDVGIQHGTVMVLFENQTYEITTFRTESKYEKFRRPEKVEYVRSLQEDLKRRDFTINAMAVNRRGEIKDFFDGQKDLEHKLIRAVGNPEERFREDALRMMRAARFMSQLDFRIEDATREAVVEYHPLLSKIAVERVRDEWNKLLIGRNRKIGIKFFVETRLFQMCPGFQNKEDNLVDLALFPMQFQGTTIAWIVLVHFLKMEDTDIESFLRSWKCSRKEISDIRMGVHALKIRMQKFWDYPLLYETGIEIALQVEEIIEGFGLTSQTELLLELDRTIPIHSIKDLALDGKELMALLKIKRGGPFLGEIFEDIKNLVLAEKLENTPTAIKNFILKRRMIYLDEIFTAQYTVQKKDLASEVGSGMLEVLSTPALLAMIENTCKEMVQLHLDEGFTTVGTHVDLTHKKPSLPGAVITVEVKFTEQSGSKYYFECRALDQGVEIGSAKHTRAVVNAKTFMEKLK</sequence>
<dbReference type="RefSeq" id="WP_087031040.1">
    <property type="nucleotide sequence ID" value="NZ_FJNE01000002.1"/>
</dbReference>
<feature type="binding site" evidence="11">
    <location>
        <position position="157"/>
    </location>
    <ligand>
        <name>CTP</name>
        <dbReference type="ChEBI" id="CHEBI:37563"/>
    </ligand>
</feature>
<dbReference type="Gene3D" id="1.10.246.80">
    <property type="match status" value="1"/>
</dbReference>
<dbReference type="HAMAP" id="MF_01263">
    <property type="entry name" value="CCA_bact_type3"/>
    <property type="match status" value="1"/>
</dbReference>
<dbReference type="PANTHER" id="PTHR46173">
    <property type="entry name" value="CCA TRNA NUCLEOTIDYLTRANSFERASE 1, MITOCHONDRIAL"/>
    <property type="match status" value="1"/>
</dbReference>
<comment type="subunit">
    <text evidence="11">Homodimer.</text>
</comment>
<dbReference type="GO" id="GO:0004810">
    <property type="term" value="F:CCA tRNA nucleotidyltransferase activity"/>
    <property type="evidence" value="ECO:0007669"/>
    <property type="project" value="UniProtKB-UniRule"/>
</dbReference>
<keyword evidence="8 11" id="KW-0067">ATP-binding</keyword>
<feature type="binding site" evidence="11">
    <location>
        <position position="33"/>
    </location>
    <ligand>
        <name>ATP</name>
        <dbReference type="ChEBI" id="CHEBI:30616"/>
    </ligand>
</feature>
<dbReference type="EMBL" id="FJNE01000002">
    <property type="protein sequence ID" value="CZQ84762.1"/>
    <property type="molecule type" value="Genomic_DNA"/>
</dbReference>
<feature type="binding site" evidence="11">
    <location>
        <position position="114"/>
    </location>
    <ligand>
        <name>ATP</name>
        <dbReference type="ChEBI" id="CHEBI:30616"/>
    </ligand>
</feature>
<evidence type="ECO:0000313" key="17">
    <source>
        <dbReference type="Proteomes" id="UP000242754"/>
    </source>
</evidence>
<feature type="binding site" evidence="11">
    <location>
        <position position="30"/>
    </location>
    <ligand>
        <name>CTP</name>
        <dbReference type="ChEBI" id="CHEBI:37563"/>
    </ligand>
</feature>
<gene>
    <name evidence="11" type="primary">cca</name>
    <name evidence="16" type="ORF">Tpal_534</name>
</gene>
<dbReference type="OrthoDB" id="9805698at2"/>
<evidence type="ECO:0000256" key="3">
    <source>
        <dbReference type="ARBA" id="ARBA00022694"/>
    </source>
</evidence>
<feature type="domain" description="Fluoroacetyl-CoA-specific thioesterase-like" evidence="15">
    <location>
        <begin position="412"/>
        <end position="514"/>
    </location>
</feature>
<evidence type="ECO:0000256" key="5">
    <source>
        <dbReference type="ARBA" id="ARBA00022723"/>
    </source>
</evidence>
<dbReference type="InterPro" id="IPR050264">
    <property type="entry name" value="Bact_CCA-adding_enz_type3_sf"/>
</dbReference>
<keyword evidence="17" id="KW-1185">Reference proteome</keyword>
<feature type="binding site" evidence="11">
    <location>
        <position position="160"/>
    </location>
    <ligand>
        <name>CTP</name>
        <dbReference type="ChEBI" id="CHEBI:37563"/>
    </ligand>
</feature>
<evidence type="ECO:0000256" key="10">
    <source>
        <dbReference type="ARBA" id="ARBA00022884"/>
    </source>
</evidence>
<dbReference type="GO" id="GO:0000049">
    <property type="term" value="F:tRNA binding"/>
    <property type="evidence" value="ECO:0007669"/>
    <property type="project" value="UniProtKB-UniRule"/>
</dbReference>
<protein>
    <recommendedName>
        <fullName evidence="11">CCA-adding enzyme</fullName>
        <ecNumber evidence="11">2.7.7.72</ecNumber>
    </recommendedName>
    <alternativeName>
        <fullName evidence="11">CCA tRNA nucleotidyltransferase</fullName>
    </alternativeName>
    <alternativeName>
        <fullName evidence="11">tRNA CCA-pyrophosphorylase</fullName>
    </alternativeName>
    <alternativeName>
        <fullName evidence="11">tRNA adenylyl-/cytidylyl- transferase</fullName>
    </alternativeName>
    <alternativeName>
        <fullName evidence="11">tRNA nucleotidyltransferase</fullName>
    </alternativeName>
    <alternativeName>
        <fullName evidence="11">tRNA-NT</fullName>
    </alternativeName>
</protein>
<dbReference type="Pfam" id="PF01743">
    <property type="entry name" value="PolyA_pol"/>
    <property type="match status" value="1"/>
</dbReference>
<dbReference type="SUPFAM" id="SSF54637">
    <property type="entry name" value="Thioesterase/thiol ester dehydrase-isomerase"/>
    <property type="match status" value="1"/>
</dbReference>
<evidence type="ECO:0000313" key="16">
    <source>
        <dbReference type="EMBL" id="CZQ84762.1"/>
    </source>
</evidence>
<evidence type="ECO:0000259" key="14">
    <source>
        <dbReference type="Pfam" id="PF13735"/>
    </source>
</evidence>
<feature type="domain" description="CCA-adding enzyme C-terminal" evidence="14">
    <location>
        <begin position="246"/>
        <end position="393"/>
    </location>
</feature>
<evidence type="ECO:0000256" key="6">
    <source>
        <dbReference type="ARBA" id="ARBA00022741"/>
    </source>
</evidence>
<dbReference type="Proteomes" id="UP000242754">
    <property type="component" value="Unassembled WGS sequence"/>
</dbReference>
<reference evidence="16 17" key="1">
    <citation type="submission" date="2016-02" db="EMBL/GenBank/DDBJ databases">
        <authorList>
            <person name="Wen L."/>
            <person name="He K."/>
            <person name="Yang H."/>
        </authorList>
    </citation>
    <scope>NUCLEOTIDE SEQUENCE [LARGE SCALE GENOMIC DNA]</scope>
    <source>
        <strain evidence="16">Trichococcus palustris</strain>
    </source>
</reference>
<comment type="miscellaneous">
    <text evidence="11">A single active site specifically recognizes both ATP and CTP and is responsible for their addition.</text>
</comment>
<feature type="binding site" evidence="11">
    <location>
        <position position="160"/>
    </location>
    <ligand>
        <name>ATP</name>
        <dbReference type="ChEBI" id="CHEBI:30616"/>
    </ligand>
</feature>
<keyword evidence="10 11" id="KW-0694">RNA-binding</keyword>
<feature type="binding site" evidence="11">
    <location>
        <position position="33"/>
    </location>
    <ligand>
        <name>CTP</name>
        <dbReference type="ChEBI" id="CHEBI:37563"/>
    </ligand>
</feature>
<evidence type="ECO:0000259" key="12">
    <source>
        <dbReference type="Pfam" id="PF01743"/>
    </source>
</evidence>
<dbReference type="InterPro" id="IPR054485">
    <property type="entry name" value="FlK-like_dom"/>
</dbReference>
<dbReference type="InterPro" id="IPR002646">
    <property type="entry name" value="PolA_pol_head_dom"/>
</dbReference>
<comment type="function">
    <text evidence="11">Catalyzes the addition and repair of the essential 3'-terminal CCA sequence in tRNAs without using a nucleic acid template. Adds these three nucleotides in the order of C, C, and A to the tRNA nucleotide-73, using CTP and ATP as substrates and producing inorganic pyrophosphate. tRNA 3'-terminal CCA addition is required both for tRNA processing and repair. Also involved in tRNA surveillance by mediating tandem CCA addition to generate a CCACCA at the 3' terminus of unstable tRNAs. While stable tRNAs receive only 3'-terminal CCA, unstable tRNAs are marked with CCACCA and rapidly degraded.</text>
</comment>
<dbReference type="GO" id="GO:0001680">
    <property type="term" value="P:tRNA 3'-terminal CCA addition"/>
    <property type="evidence" value="ECO:0007669"/>
    <property type="project" value="UniProtKB-UniRule"/>
</dbReference>
<dbReference type="GO" id="GO:0000287">
    <property type="term" value="F:magnesium ion binding"/>
    <property type="evidence" value="ECO:0007669"/>
    <property type="project" value="UniProtKB-UniRule"/>
</dbReference>
<dbReference type="SUPFAM" id="SSF81891">
    <property type="entry name" value="Poly A polymerase C-terminal region-like"/>
    <property type="match status" value="1"/>
</dbReference>
<feature type="binding site" evidence="11">
    <location>
        <position position="30"/>
    </location>
    <ligand>
        <name>ATP</name>
        <dbReference type="ChEBI" id="CHEBI:30616"/>
    </ligand>
</feature>
<feature type="binding site" evidence="11">
    <location>
        <position position="163"/>
    </location>
    <ligand>
        <name>CTP</name>
        <dbReference type="ChEBI" id="CHEBI:37563"/>
    </ligand>
</feature>
<keyword evidence="6 11" id="KW-0547">Nucleotide-binding</keyword>
<evidence type="ECO:0000256" key="4">
    <source>
        <dbReference type="ARBA" id="ARBA00022695"/>
    </source>
</evidence>
<dbReference type="InterPro" id="IPR023068">
    <property type="entry name" value="CCA-adding_enz_firmicutes"/>
</dbReference>
<dbReference type="Gene3D" id="1.20.58.560">
    <property type="match status" value="1"/>
</dbReference>
<accession>A0A143YAY6</accession>
<dbReference type="Pfam" id="PF13735">
    <property type="entry name" value="tRNA_NucTran2_2"/>
    <property type="match status" value="1"/>
</dbReference>